<dbReference type="GeneID" id="59333767"/>
<accession>A0A8H6C8B1</accession>
<keyword evidence="2" id="KW-1185">Reference proteome</keyword>
<organism evidence="1 2">
    <name type="scientific">Letharia lupina</name>
    <dbReference type="NCBI Taxonomy" id="560253"/>
    <lineage>
        <taxon>Eukaryota</taxon>
        <taxon>Fungi</taxon>
        <taxon>Dikarya</taxon>
        <taxon>Ascomycota</taxon>
        <taxon>Pezizomycotina</taxon>
        <taxon>Lecanoromycetes</taxon>
        <taxon>OSLEUM clade</taxon>
        <taxon>Lecanoromycetidae</taxon>
        <taxon>Lecanorales</taxon>
        <taxon>Lecanorineae</taxon>
        <taxon>Parmeliaceae</taxon>
        <taxon>Letharia</taxon>
    </lineage>
</organism>
<evidence type="ECO:0000313" key="1">
    <source>
        <dbReference type="EMBL" id="KAF6218818.1"/>
    </source>
</evidence>
<reference evidence="1 2" key="1">
    <citation type="journal article" date="2020" name="Genomics">
        <title>Complete, high-quality genomes from long-read metagenomic sequencing of two wolf lichen thalli reveals enigmatic genome architecture.</title>
        <authorList>
            <person name="McKenzie S.K."/>
            <person name="Walston R.F."/>
            <person name="Allen J.L."/>
        </authorList>
    </citation>
    <scope>NUCLEOTIDE SEQUENCE [LARGE SCALE GENOMIC DNA]</scope>
    <source>
        <strain evidence="1">WasteWater1</strain>
    </source>
</reference>
<comment type="caution">
    <text evidence="1">The sequence shown here is derived from an EMBL/GenBank/DDBJ whole genome shotgun (WGS) entry which is preliminary data.</text>
</comment>
<sequence>MRQRAIDGWPDHWYNRDGYIFCPARGCTKLFHNGNIRFIGRHWDDHRPGYPSYNDHGILLAICRQNDCVYCDYHNDHSLKELLAHEQEKHGTSNMSTMQGYLYLMRRGLNDNTVEARVCRDQAFKRLVDNVWNSEYRNRLLYHVIPRTLPHEARMWRDLCPILCQNRPAGQPEATVILAQDFLTHLRPSPGDHPAWPPTYHGLRARAMGMTVHDSTSSSHVNLKMAGCQPGAKGMNGYPSHWYDDEGKIPCPARDCGMLFTRNTIHRLGLHWINEDDAPITLQIKAEHSILHSMILQRKCPYCDFATPDHRKLFHHEETEHGSSNLSRLNGVVSLARQGNLYKKVHPIIFQRLVRNIWENSLLRNSLFRRATDMEGPIPVNGFVPMQPTPEFLPWILGPPHVYLPGEDPAYPMVSPQDFLKHLAPTDAYRLKDPIWEYRWDELRRRYASGEL</sequence>
<proteinExistence type="predicted"/>
<evidence type="ECO:0000313" key="2">
    <source>
        <dbReference type="Proteomes" id="UP000593566"/>
    </source>
</evidence>
<dbReference type="RefSeq" id="XP_037148253.1">
    <property type="nucleotide sequence ID" value="XM_037296271.1"/>
</dbReference>
<name>A0A8H6C8B1_9LECA</name>
<dbReference type="Proteomes" id="UP000593566">
    <property type="component" value="Unassembled WGS sequence"/>
</dbReference>
<protein>
    <submittedName>
        <fullName evidence="1">Uncharacterized protein</fullName>
    </submittedName>
</protein>
<gene>
    <name evidence="1" type="ORF">HO133_005361</name>
</gene>
<dbReference type="EMBL" id="JACCJB010000021">
    <property type="protein sequence ID" value="KAF6218818.1"/>
    <property type="molecule type" value="Genomic_DNA"/>
</dbReference>
<dbReference type="AlphaFoldDB" id="A0A8H6C8B1"/>